<proteinExistence type="predicted"/>
<accession>B1MAD2</accession>
<dbReference type="Proteomes" id="UP000006589">
    <property type="component" value="Plasmid pMRAD08"/>
</dbReference>
<dbReference type="KEGG" id="mrd:Mrad2831_6545"/>
<protein>
    <submittedName>
        <fullName evidence="1">Uncharacterized protein</fullName>
    </submittedName>
</protein>
<sequence>MISRRLQQAIDGIKQPDGPAYARDMYIFNEIANKITDKIVSSGGNASAKDMADLSRLLEFFANEDGDGEHALSFETILSPQIVDTFSPCQRAMWAYACYALASRQRDRSEG</sequence>
<evidence type="ECO:0000313" key="2">
    <source>
        <dbReference type="Proteomes" id="UP000006589"/>
    </source>
</evidence>
<name>B1MAD2_METRJ</name>
<reference evidence="1 2" key="1">
    <citation type="submission" date="2008-03" db="EMBL/GenBank/DDBJ databases">
        <title>Complete sequence of plasmid8 of Methylobacterium radiotolerans JCM 2831.</title>
        <authorList>
            <consortium name="US DOE Joint Genome Institute"/>
            <person name="Copeland A."/>
            <person name="Lucas S."/>
            <person name="Lapidus A."/>
            <person name="Glavina del Rio T."/>
            <person name="Dalin E."/>
            <person name="Tice H."/>
            <person name="Bruce D."/>
            <person name="Goodwin L."/>
            <person name="Pitluck S."/>
            <person name="Kiss H."/>
            <person name="Brettin T."/>
            <person name="Detter J.C."/>
            <person name="Han C."/>
            <person name="Kuske C.R."/>
            <person name="Schmutz J."/>
            <person name="Larimer F."/>
            <person name="Land M."/>
            <person name="Hauser L."/>
            <person name="Kyrpides N."/>
            <person name="Mikhailova N."/>
            <person name="Marx C.J."/>
            <person name="Richardson P."/>
        </authorList>
    </citation>
    <scope>NUCLEOTIDE SEQUENCE [LARGE SCALE GENOMIC DNA]</scope>
    <source>
        <strain evidence="2">ATCC 27329 / DSM 1819 / JCM 2831 / NBRC 15690 / NCIMB 10815 / 0-1</strain>
        <plasmid evidence="2">Plasmid pMRAD08</plasmid>
    </source>
</reference>
<geneLocation type="plasmid" evidence="1 2">
    <name>pMRAD08</name>
</geneLocation>
<dbReference type="HOGENOM" id="CLU_2155408_0_0_5"/>
<dbReference type="AlphaFoldDB" id="B1MAD2"/>
<keyword evidence="1" id="KW-0614">Plasmid</keyword>
<dbReference type="EMBL" id="CP001009">
    <property type="protein sequence ID" value="ACB28457.1"/>
    <property type="molecule type" value="Genomic_DNA"/>
</dbReference>
<gene>
    <name evidence="1" type="ordered locus">Mrad2831_6545</name>
</gene>
<organism evidence="1 2">
    <name type="scientific">Methylobacterium radiotolerans (strain ATCC 27329 / DSM 1819 / JCM 2831 / NBRC 15690 / NCIMB 10815 / 0-1)</name>
    <dbReference type="NCBI Taxonomy" id="426355"/>
    <lineage>
        <taxon>Bacteria</taxon>
        <taxon>Pseudomonadati</taxon>
        <taxon>Pseudomonadota</taxon>
        <taxon>Alphaproteobacteria</taxon>
        <taxon>Hyphomicrobiales</taxon>
        <taxon>Methylobacteriaceae</taxon>
        <taxon>Methylobacterium</taxon>
    </lineage>
</organism>
<evidence type="ECO:0000313" key="1">
    <source>
        <dbReference type="EMBL" id="ACB28457.1"/>
    </source>
</evidence>